<evidence type="ECO:0000313" key="1">
    <source>
        <dbReference type="EMBL" id="KKS57291.1"/>
    </source>
</evidence>
<proteinExistence type="predicted"/>
<organism evidence="1 2">
    <name type="scientific">Candidatus Magasanikbacteria bacterium GW2011_GWA2_42_32</name>
    <dbReference type="NCBI Taxonomy" id="1619039"/>
    <lineage>
        <taxon>Bacteria</taxon>
        <taxon>Candidatus Magasanikiibacteriota</taxon>
    </lineage>
</organism>
<dbReference type="EMBL" id="LCDO01000002">
    <property type="protein sequence ID" value="KKS57291.1"/>
    <property type="molecule type" value="Genomic_DNA"/>
</dbReference>
<gene>
    <name evidence="1" type="ORF">UV20_C0002G0080</name>
</gene>
<dbReference type="Proteomes" id="UP000034837">
    <property type="component" value="Unassembled WGS sequence"/>
</dbReference>
<reference evidence="1 2" key="1">
    <citation type="journal article" date="2015" name="Nature">
        <title>rRNA introns, odd ribosomes, and small enigmatic genomes across a large radiation of phyla.</title>
        <authorList>
            <person name="Brown C.T."/>
            <person name="Hug L.A."/>
            <person name="Thomas B.C."/>
            <person name="Sharon I."/>
            <person name="Castelle C.J."/>
            <person name="Singh A."/>
            <person name="Wilkins M.J."/>
            <person name="Williams K.H."/>
            <person name="Banfield J.F."/>
        </authorList>
    </citation>
    <scope>NUCLEOTIDE SEQUENCE [LARGE SCALE GENOMIC DNA]</scope>
</reference>
<accession>A0A0G1CFD7</accession>
<dbReference type="Pfam" id="PF13196">
    <property type="entry name" value="DUF4012"/>
    <property type="match status" value="1"/>
</dbReference>
<evidence type="ECO:0000313" key="2">
    <source>
        <dbReference type="Proteomes" id="UP000034837"/>
    </source>
</evidence>
<dbReference type="InterPro" id="IPR025101">
    <property type="entry name" value="DUF4012"/>
</dbReference>
<dbReference type="AlphaFoldDB" id="A0A0G1CFD7"/>
<evidence type="ECO:0008006" key="3">
    <source>
        <dbReference type="Google" id="ProtNLM"/>
    </source>
</evidence>
<sequence length="805" mass="90813">MPRREKNPEIQSRDLGFTHKFIPIFFNQEEKNSPYVLDLPQKLTPPSSAPWQPTQLDKILSNPLAEIDKIKIPEKFSPTPKIKLDFKPFAESRWQKIKDELSFSWPHFSAPALKIQPKKAKLILPIASSPVKLKNSKTSKNYKAYFPLVLPNWQKAALSFTAMALLFVLPVKAFSAYYQLRDSQENIITAGTEAFQDLKDGETALQNGNLPEAASKLQSALDSFALAQNKLNEINPVWRSLLYLTPKIGNKLKNGEELMLAGTNLTMGSLPILYLLNNKNNSPISLQNIKETLDKIAPRFAKTKQNLMAIDPDFLPEENQTAFLKIREAIFALNNDLQKISSLSNSLLAAAGTNTEKTYLLIFQNNNEIRPTGGFIGSFAEIKIKNGQIVKLDIPSQGSYALQGNQVAEVLPPIPLQLLQPRWEFRDANWFPDFPTSAKKLMWFYEKSGGPTVDGVIALDTVPFIDLIKIIGAIEMPKYNLTINPNNVIETVQQQVEMDYDKEKNAPKEILGDLAPLILEKLFSDKNNLLPLLSSINKNLAQKHIQFYFTNPVLEKEILAQNWGGEIKTGTGDYLAVISANIGGDKSDKVIEQQVNHQSQILEDGSIIDTVTITRKHPGSESFFSQSKNNDYLRFYVPAGSQLLSAEGFNWPDESTYRIPEKWYKLDEDLQKIEQNKTVDIKTGTITTQEFGKTVFANWLVIKPLETVTAKIIYLLPFKVKVPTTQKNLGTVLANFFKQNKNYSSYSLLVQKQAGTNFDAFSTKIEWPKEWNILWTNQEVSTEGNQAVLSTNLIEDNFLGLVFEN</sequence>
<name>A0A0G1CFD7_9BACT</name>
<protein>
    <recommendedName>
        <fullName evidence="3">DUF4012 domain-containing protein</fullName>
    </recommendedName>
</protein>
<comment type="caution">
    <text evidence="1">The sequence shown here is derived from an EMBL/GenBank/DDBJ whole genome shotgun (WGS) entry which is preliminary data.</text>
</comment>